<feature type="signal peptide" evidence="1">
    <location>
        <begin position="1"/>
        <end position="24"/>
    </location>
</feature>
<keyword evidence="1" id="KW-0732">Signal</keyword>
<reference evidence="3" key="1">
    <citation type="journal article" date="2019" name="Int. J. Syst. Evol. Microbiol.">
        <title>The Global Catalogue of Microorganisms (GCM) 10K type strain sequencing project: providing services to taxonomists for standard genome sequencing and annotation.</title>
        <authorList>
            <consortium name="The Broad Institute Genomics Platform"/>
            <consortium name="The Broad Institute Genome Sequencing Center for Infectious Disease"/>
            <person name="Wu L."/>
            <person name="Ma J."/>
        </authorList>
    </citation>
    <scope>NUCLEOTIDE SEQUENCE [LARGE SCALE GENOMIC DNA]</scope>
    <source>
        <strain evidence="3">JCM 17927</strain>
    </source>
</reference>
<keyword evidence="3" id="KW-1185">Reference proteome</keyword>
<gene>
    <name evidence="2" type="primary">lacC_1</name>
    <name evidence="2" type="ORF">GCM10023189_22540</name>
</gene>
<dbReference type="InterPro" id="IPR027056">
    <property type="entry name" value="Gluconate_2DH_su3"/>
</dbReference>
<sequence length="183" mass="19861">MERRSALKSLAAAVGGLVTLPAWTNGWTEATAQPVQTLFTVRQTEVLAAIVETLIPESEVPGTEVPGAKSLGVHTFIQRMLEDCFEKNDQTSFIAGLNSVQAMTNSGYGKPFTACDATQRLEALKTIATAGEPGQKDFLSAVKNLTIQGYTTSEYVMTKHYHYEMAPGHYYGCVPVAIAQNQR</sequence>
<dbReference type="RefSeq" id="WP_345243502.1">
    <property type="nucleotide sequence ID" value="NZ_BAABHD010000024.1"/>
</dbReference>
<proteinExistence type="predicted"/>
<name>A0ABP8MVL3_9BACT</name>
<comment type="caution">
    <text evidence="2">The sequence shown here is derived from an EMBL/GenBank/DDBJ whole genome shotgun (WGS) entry which is preliminary data.</text>
</comment>
<evidence type="ECO:0000313" key="3">
    <source>
        <dbReference type="Proteomes" id="UP001501175"/>
    </source>
</evidence>
<evidence type="ECO:0000256" key="1">
    <source>
        <dbReference type="SAM" id="SignalP"/>
    </source>
</evidence>
<dbReference type="Proteomes" id="UP001501175">
    <property type="component" value="Unassembled WGS sequence"/>
</dbReference>
<accession>A0ABP8MVL3</accession>
<dbReference type="Pfam" id="PF13618">
    <property type="entry name" value="Gluconate_2-dh3"/>
    <property type="match status" value="1"/>
</dbReference>
<protein>
    <submittedName>
        <fullName evidence="2">Lactose 3-dehydrogenase subunit gamma LacC</fullName>
    </submittedName>
</protein>
<feature type="chain" id="PRO_5045313599" evidence="1">
    <location>
        <begin position="25"/>
        <end position="183"/>
    </location>
</feature>
<organism evidence="2 3">
    <name type="scientific">Nibrella saemangeumensis</name>
    <dbReference type="NCBI Taxonomy" id="1084526"/>
    <lineage>
        <taxon>Bacteria</taxon>
        <taxon>Pseudomonadati</taxon>
        <taxon>Bacteroidota</taxon>
        <taxon>Cytophagia</taxon>
        <taxon>Cytophagales</taxon>
        <taxon>Spirosomataceae</taxon>
        <taxon>Nibrella</taxon>
    </lineage>
</organism>
<dbReference type="EMBL" id="BAABHD010000024">
    <property type="protein sequence ID" value="GAA4455107.1"/>
    <property type="molecule type" value="Genomic_DNA"/>
</dbReference>
<evidence type="ECO:0000313" key="2">
    <source>
        <dbReference type="EMBL" id="GAA4455107.1"/>
    </source>
</evidence>